<dbReference type="PANTHER" id="PTHR47752:SF1">
    <property type="entry name" value="HTH-TYPE TRANSCRIPTIONAL REPRESSOR FABR"/>
    <property type="match status" value="1"/>
</dbReference>
<keyword evidence="1 2" id="KW-0238">DNA-binding</keyword>
<dbReference type="Gene3D" id="1.10.357.10">
    <property type="entry name" value="Tetracycline Repressor, domain 2"/>
    <property type="match status" value="1"/>
</dbReference>
<dbReference type="RefSeq" id="WP_100257206.1">
    <property type="nucleotide sequence ID" value="NZ_CP011797.1"/>
</dbReference>
<dbReference type="Gene3D" id="1.10.10.60">
    <property type="entry name" value="Homeodomain-like"/>
    <property type="match status" value="1"/>
</dbReference>
<evidence type="ECO:0000313" key="5">
    <source>
        <dbReference type="Proteomes" id="UP000229757"/>
    </source>
</evidence>
<dbReference type="OrthoDB" id="8617654at2"/>
<dbReference type="PANTHER" id="PTHR47752">
    <property type="entry name" value="HTH-TYPE TRANSCRIPTIONAL REPRESSOR FABR"/>
    <property type="match status" value="1"/>
</dbReference>
<organism evidence="4 5">
    <name type="scientific">Reinekea forsetii</name>
    <dbReference type="NCBI Taxonomy" id="1336806"/>
    <lineage>
        <taxon>Bacteria</taxon>
        <taxon>Pseudomonadati</taxon>
        <taxon>Pseudomonadota</taxon>
        <taxon>Gammaproteobacteria</taxon>
        <taxon>Oceanospirillales</taxon>
        <taxon>Saccharospirillaceae</taxon>
        <taxon>Reinekea</taxon>
    </lineage>
</organism>
<dbReference type="GO" id="GO:0003677">
    <property type="term" value="F:DNA binding"/>
    <property type="evidence" value="ECO:0007669"/>
    <property type="project" value="UniProtKB-UniRule"/>
</dbReference>
<evidence type="ECO:0000259" key="3">
    <source>
        <dbReference type="PROSITE" id="PS50977"/>
    </source>
</evidence>
<accession>A0A2K8KS46</accession>
<dbReference type="EMBL" id="CP011797">
    <property type="protein sequence ID" value="ATX76899.1"/>
    <property type="molecule type" value="Genomic_DNA"/>
</dbReference>
<name>A0A2K8KS46_9GAMM</name>
<dbReference type="PROSITE" id="PS50977">
    <property type="entry name" value="HTH_TETR_2"/>
    <property type="match status" value="1"/>
</dbReference>
<dbReference type="InterPro" id="IPR009057">
    <property type="entry name" value="Homeodomain-like_sf"/>
</dbReference>
<dbReference type="InterPro" id="IPR001647">
    <property type="entry name" value="HTH_TetR"/>
</dbReference>
<reference evidence="4 5" key="1">
    <citation type="journal article" date="2017" name="Environ. Microbiol.">
        <title>Genomic and physiological analyses of 'Reinekea forsetii' reveal a versatile opportunistic lifestyle during spring algae blooms.</title>
        <authorList>
            <person name="Avci B."/>
            <person name="Hahnke R.L."/>
            <person name="Chafee M."/>
            <person name="Fischer T."/>
            <person name="Gruber-Vodicka H."/>
            <person name="Tegetmeyer H.E."/>
            <person name="Harder J."/>
            <person name="Fuchs B.M."/>
            <person name="Amann R.I."/>
            <person name="Teeling H."/>
        </authorList>
    </citation>
    <scope>NUCLEOTIDE SEQUENCE [LARGE SCALE GENOMIC DNA]</scope>
    <source>
        <strain evidence="4 5">Hel1_31_D35</strain>
    </source>
</reference>
<dbReference type="InterPro" id="IPR050692">
    <property type="entry name" value="HTH_transcr_repressor_FabR"/>
</dbReference>
<protein>
    <submittedName>
        <fullName evidence="4">Unsaturated fatty acid biosynthesis repressor FabR, TetR family</fullName>
    </submittedName>
</protein>
<dbReference type="AlphaFoldDB" id="A0A2K8KS46"/>
<dbReference type="Proteomes" id="UP000229757">
    <property type="component" value="Chromosome"/>
</dbReference>
<evidence type="ECO:0000313" key="4">
    <source>
        <dbReference type="EMBL" id="ATX76899.1"/>
    </source>
</evidence>
<dbReference type="Pfam" id="PF00440">
    <property type="entry name" value="TetR_N"/>
    <property type="match status" value="1"/>
</dbReference>
<keyword evidence="5" id="KW-1185">Reference proteome</keyword>
<dbReference type="NCBIfam" id="NF008402">
    <property type="entry name" value="PRK11202.1"/>
    <property type="match status" value="1"/>
</dbReference>
<evidence type="ECO:0000256" key="1">
    <source>
        <dbReference type="ARBA" id="ARBA00023125"/>
    </source>
</evidence>
<feature type="DNA-binding region" description="H-T-H motif" evidence="2">
    <location>
        <begin position="41"/>
        <end position="60"/>
    </location>
</feature>
<evidence type="ECO:0000256" key="2">
    <source>
        <dbReference type="PROSITE-ProRule" id="PRU00335"/>
    </source>
</evidence>
<dbReference type="KEGG" id="rfo:REIFOR_01761"/>
<proteinExistence type="predicted"/>
<dbReference type="SUPFAM" id="SSF46689">
    <property type="entry name" value="Homeodomain-like"/>
    <property type="match status" value="1"/>
</dbReference>
<feature type="domain" description="HTH tetR-type" evidence="3">
    <location>
        <begin position="17"/>
        <end position="78"/>
    </location>
</feature>
<gene>
    <name evidence="4" type="primary">fabR</name>
    <name evidence="4" type="ORF">REIFOR_01761</name>
</gene>
<sequence length="217" mass="24117">MSPSERAAKPTVGRKATISQEQLIAAALRLVGPHRSISSLSLREITREAGIAPNSFYRHFKSTDELAICVIELAGSTLRKVIGQARFRAQERNKGIVRMSVETFIEQLYDDGPYLPILLREGVIGSDRFKHAVRQQLSFFEQELTEDLIAIAARSALSPAAPALIARAITRLVFAMGADALEMPQEEHPLLIDQMVIMIKMLVTGAYQLEKYPQLTD</sequence>